<feature type="non-terminal residue" evidence="2">
    <location>
        <position position="44"/>
    </location>
</feature>
<proteinExistence type="predicted"/>
<evidence type="ECO:0000313" key="2">
    <source>
        <dbReference type="EMBL" id="KKK74281.1"/>
    </source>
</evidence>
<name>A0A0F9APZ4_9ZZZZ</name>
<dbReference type="EMBL" id="LAZR01056393">
    <property type="protein sequence ID" value="KKK74281.1"/>
    <property type="molecule type" value="Genomic_DNA"/>
</dbReference>
<comment type="caution">
    <text evidence="2">The sequence shown here is derived from an EMBL/GenBank/DDBJ whole genome shotgun (WGS) entry which is preliminary data.</text>
</comment>
<feature type="region of interest" description="Disordered" evidence="1">
    <location>
        <begin position="1"/>
        <end position="44"/>
    </location>
</feature>
<accession>A0A0F9APZ4</accession>
<evidence type="ECO:0000256" key="1">
    <source>
        <dbReference type="SAM" id="MobiDB-lite"/>
    </source>
</evidence>
<gene>
    <name evidence="2" type="ORF">LCGC14_2885350</name>
</gene>
<sequence length="44" mass="4331">MAMRPYASGGRGLAEAAADDQGGEGDGSGDGQYRQGEADDRAGG</sequence>
<reference evidence="2" key="1">
    <citation type="journal article" date="2015" name="Nature">
        <title>Complex archaea that bridge the gap between prokaryotes and eukaryotes.</title>
        <authorList>
            <person name="Spang A."/>
            <person name="Saw J.H."/>
            <person name="Jorgensen S.L."/>
            <person name="Zaremba-Niedzwiedzka K."/>
            <person name="Martijn J."/>
            <person name="Lind A.E."/>
            <person name="van Eijk R."/>
            <person name="Schleper C."/>
            <person name="Guy L."/>
            <person name="Ettema T.J."/>
        </authorList>
    </citation>
    <scope>NUCLEOTIDE SEQUENCE</scope>
</reference>
<organism evidence="2">
    <name type="scientific">marine sediment metagenome</name>
    <dbReference type="NCBI Taxonomy" id="412755"/>
    <lineage>
        <taxon>unclassified sequences</taxon>
        <taxon>metagenomes</taxon>
        <taxon>ecological metagenomes</taxon>
    </lineage>
</organism>
<dbReference type="AlphaFoldDB" id="A0A0F9APZ4"/>
<protein>
    <submittedName>
        <fullName evidence="2">Uncharacterized protein</fullName>
    </submittedName>
</protein>